<comment type="caution">
    <text evidence="3">The sequence shown here is derived from an EMBL/GenBank/DDBJ whole genome shotgun (WGS) entry which is preliminary data.</text>
</comment>
<name>A0A9K3D1K0_9EUKA</name>
<organism evidence="3 4">
    <name type="scientific">Kipferlia bialata</name>
    <dbReference type="NCBI Taxonomy" id="797122"/>
    <lineage>
        <taxon>Eukaryota</taxon>
        <taxon>Metamonada</taxon>
        <taxon>Carpediemonas-like organisms</taxon>
        <taxon>Kipferlia</taxon>
    </lineage>
</organism>
<keyword evidence="1" id="KW-0175">Coiled coil</keyword>
<dbReference type="Proteomes" id="UP000265618">
    <property type="component" value="Unassembled WGS sequence"/>
</dbReference>
<gene>
    <name evidence="3" type="ORF">KIPB_009028</name>
</gene>
<proteinExistence type="predicted"/>
<feature type="compositionally biased region" description="Basic and acidic residues" evidence="2">
    <location>
        <begin position="1"/>
        <end position="21"/>
    </location>
</feature>
<feature type="coiled-coil region" evidence="1">
    <location>
        <begin position="96"/>
        <end position="130"/>
    </location>
</feature>
<feature type="compositionally biased region" description="Basic and acidic residues" evidence="2">
    <location>
        <begin position="34"/>
        <end position="52"/>
    </location>
</feature>
<evidence type="ECO:0000256" key="2">
    <source>
        <dbReference type="SAM" id="MobiDB-lite"/>
    </source>
</evidence>
<protein>
    <submittedName>
        <fullName evidence="3">Uncharacterized protein</fullName>
    </submittedName>
</protein>
<keyword evidence="4" id="KW-1185">Reference proteome</keyword>
<feature type="non-terminal residue" evidence="3">
    <location>
        <position position="1"/>
    </location>
</feature>
<evidence type="ECO:0000313" key="3">
    <source>
        <dbReference type="EMBL" id="GIQ87061.1"/>
    </source>
</evidence>
<dbReference type="EMBL" id="BDIP01002947">
    <property type="protein sequence ID" value="GIQ87061.1"/>
    <property type="molecule type" value="Genomic_DNA"/>
</dbReference>
<dbReference type="AlphaFoldDB" id="A0A9K3D1K0"/>
<evidence type="ECO:0000256" key="1">
    <source>
        <dbReference type="SAM" id="Coils"/>
    </source>
</evidence>
<accession>A0A9K3D1K0</accession>
<feature type="region of interest" description="Disordered" evidence="2">
    <location>
        <begin position="1"/>
        <end position="52"/>
    </location>
</feature>
<evidence type="ECO:0000313" key="4">
    <source>
        <dbReference type="Proteomes" id="UP000265618"/>
    </source>
</evidence>
<sequence length="328" mass="36250">MAGKWERKSDRKREAEREGGRGRATGVIGSKESVSGKREREKQRDREREREREICSLCGGSTHDAVDRVKLRVLLSPVGIEAETQEEAIKLLVKQNLDLQTRVARSESEKDELRERLRAIEERETDAAAAFSAFSPDSLSDLRAVRACMESMAAPDVLTHVQKLQSYITVGQQYQAGLATMQQFLKDHPREQVASDDCTALQESLSTIQAQLVEAATLLAEEEQTFDPADSVSYLSSVAVLLSDISSLSPVPLPQDTTNISLSHKGKYFDAYAFNRALHYILTFAKPLFEHEAAVNECMAGIESVGVMDTGVCDKACEAGARLLRVAE</sequence>
<reference evidence="3 4" key="1">
    <citation type="journal article" date="2018" name="PLoS ONE">
        <title>The draft genome of Kipferlia bialata reveals reductive genome evolution in fornicate parasites.</title>
        <authorList>
            <person name="Tanifuji G."/>
            <person name="Takabayashi S."/>
            <person name="Kume K."/>
            <person name="Takagi M."/>
            <person name="Nakayama T."/>
            <person name="Kamikawa R."/>
            <person name="Inagaki Y."/>
            <person name="Hashimoto T."/>
        </authorList>
    </citation>
    <scope>NUCLEOTIDE SEQUENCE [LARGE SCALE GENOMIC DNA]</scope>
    <source>
        <strain evidence="3">NY0173</strain>
    </source>
</reference>